<dbReference type="SUPFAM" id="SSF48208">
    <property type="entry name" value="Six-hairpin glycosidases"/>
    <property type="match status" value="1"/>
</dbReference>
<dbReference type="PANTHER" id="PTHR47791">
    <property type="entry name" value="MEIOTICALLY UP-REGULATED GENE 191 PROTEIN"/>
    <property type="match status" value="1"/>
</dbReference>
<dbReference type="InterPro" id="IPR008928">
    <property type="entry name" value="6-hairpin_glycosidase_sf"/>
</dbReference>
<dbReference type="InterPro" id="IPR014512">
    <property type="entry name" value="O_gly_hydro"/>
</dbReference>
<feature type="chain" id="PRO_5012662245" evidence="1">
    <location>
        <begin position="18"/>
        <end position="381"/>
    </location>
</feature>
<dbReference type="InterPro" id="IPR053169">
    <property type="entry name" value="MUG_Protein"/>
</dbReference>
<name>A0A1T4U3E1_9BACT</name>
<feature type="signal peptide" evidence="1">
    <location>
        <begin position="1"/>
        <end position="17"/>
    </location>
</feature>
<dbReference type="AlphaFoldDB" id="A0A1T4U3E1"/>
<evidence type="ECO:0000313" key="3">
    <source>
        <dbReference type="Proteomes" id="UP000190367"/>
    </source>
</evidence>
<protein>
    <submittedName>
        <fullName evidence="2">Predicted alpha-1,6-mannanase, GH76 family</fullName>
    </submittedName>
</protein>
<proteinExistence type="predicted"/>
<dbReference type="Pfam" id="PF03663">
    <property type="entry name" value="Glyco_hydro_76"/>
    <property type="match status" value="1"/>
</dbReference>
<gene>
    <name evidence="2" type="ORF">SAMN04488128_108147</name>
</gene>
<dbReference type="GO" id="GO:0005975">
    <property type="term" value="P:carbohydrate metabolic process"/>
    <property type="evidence" value="ECO:0007669"/>
    <property type="project" value="InterPro"/>
</dbReference>
<dbReference type="Gene3D" id="1.50.10.20">
    <property type="match status" value="1"/>
</dbReference>
<dbReference type="RefSeq" id="WP_078673197.1">
    <property type="nucleotide sequence ID" value="NZ_FUWZ01000008.1"/>
</dbReference>
<dbReference type="STRING" id="634771.SAMN04488128_108147"/>
<keyword evidence="3" id="KW-1185">Reference proteome</keyword>
<reference evidence="3" key="1">
    <citation type="submission" date="2017-02" db="EMBL/GenBank/DDBJ databases">
        <authorList>
            <person name="Varghese N."/>
            <person name="Submissions S."/>
        </authorList>
    </citation>
    <scope>NUCLEOTIDE SEQUENCE [LARGE SCALE GENOMIC DNA]</scope>
    <source>
        <strain evidence="3">DSM 22224</strain>
    </source>
</reference>
<evidence type="ECO:0000256" key="1">
    <source>
        <dbReference type="SAM" id="SignalP"/>
    </source>
</evidence>
<dbReference type="PROSITE" id="PS51257">
    <property type="entry name" value="PROKAR_LIPOPROTEIN"/>
    <property type="match status" value="1"/>
</dbReference>
<dbReference type="EMBL" id="FUWZ01000008">
    <property type="protein sequence ID" value="SKA47275.1"/>
    <property type="molecule type" value="Genomic_DNA"/>
</dbReference>
<evidence type="ECO:0000313" key="2">
    <source>
        <dbReference type="EMBL" id="SKA47275.1"/>
    </source>
</evidence>
<organism evidence="2 3">
    <name type="scientific">Chitinophaga eiseniae</name>
    <dbReference type="NCBI Taxonomy" id="634771"/>
    <lineage>
        <taxon>Bacteria</taxon>
        <taxon>Pseudomonadati</taxon>
        <taxon>Bacteroidota</taxon>
        <taxon>Chitinophagia</taxon>
        <taxon>Chitinophagales</taxon>
        <taxon>Chitinophagaceae</taxon>
        <taxon>Chitinophaga</taxon>
    </lineage>
</organism>
<dbReference type="InterPro" id="IPR005198">
    <property type="entry name" value="Glyco_hydro_76"/>
</dbReference>
<accession>A0A1T4U3E1</accession>
<sequence>MKCIRYCLVLVTLLSSAACLKEPVDDGPGPNPGKARYVFDWSKIADSSQVSLVSNFWNQAGYFNQNSAGNATFHYWPSAHALDVLTDGYVRTNDAALKTRMGALLEGVKTKNGNSYINFFYDDMEWMTLACLRAFEATGDTRYKEAAQLIWNDIKGGWDDVWGGGFHWNKDKSRNYKNTPANAPACIIACRMYGVTRNPDDLAWARKIYQWQKATLVDPASGMVWDGINQDGSGTVNKTWLFTYNQGVFIGAGVELYKLTGEQSYLNDALRTAGNALGSFTQNNILKDEGGGDGGLFKGVLVRYLMLLITDGSINSSDAARFAGFLQQNAETLWLKGTFRPQLLFNSNWQTTNAASDLTTQLSGAMLMEAAARLKAMGLIK</sequence>
<dbReference type="PIRSF" id="PIRSF021505">
    <property type="entry name" value="O_gly_hdrol"/>
    <property type="match status" value="1"/>
</dbReference>
<keyword evidence="1" id="KW-0732">Signal</keyword>
<dbReference type="OrthoDB" id="2505409at2"/>
<dbReference type="PANTHER" id="PTHR47791:SF3">
    <property type="entry name" value="MEIOTICALLY UP-REGULATED GENE 191 PROTEIN"/>
    <property type="match status" value="1"/>
</dbReference>
<dbReference type="Proteomes" id="UP000190367">
    <property type="component" value="Unassembled WGS sequence"/>
</dbReference>